<evidence type="ECO:0000313" key="1">
    <source>
        <dbReference type="EMBL" id="GCC51091.1"/>
    </source>
</evidence>
<dbReference type="InterPro" id="IPR025345">
    <property type="entry name" value="DUF4249"/>
</dbReference>
<evidence type="ECO:0000313" key="2">
    <source>
        <dbReference type="Proteomes" id="UP000288227"/>
    </source>
</evidence>
<comment type="caution">
    <text evidence="1">The sequence shown here is derived from an EMBL/GenBank/DDBJ whole genome shotgun (WGS) entry which is preliminary data.</text>
</comment>
<dbReference type="OrthoDB" id="1117499at2"/>
<protein>
    <submittedName>
        <fullName evidence="1">DUF4249 domain-containing protein</fullName>
    </submittedName>
</protein>
<dbReference type="Pfam" id="PF14054">
    <property type="entry name" value="DUF4249"/>
    <property type="match status" value="1"/>
</dbReference>
<proteinExistence type="predicted"/>
<sequence>MKISIKNIFLLPIVFCYLQCDTGPTIDYTLYEPKLVVDGWIEAGNFPKVILSKSYSYFDDIDSATVRQLVETKAKITVSDGVESEVLTLKKDENYFPPYIYSGTDLKGEAGKTYTLKIELRGEVYTSSTTIPPAASFEDLWYEVLPGKDTLGFIYGKFTDNPDTDNYYRIFTQRIGKDSRYIPVYLSAIGDQSFNGKTFTFSLLRGPDNFTDVADDLYFTVGDSVRIKFCTMDKAHFDFWRTLERELYVVGNPFSSAGNEIISNIKGKKAIGVWGGYGVKFYTIKAKER</sequence>
<dbReference type="EMBL" id="BHXQ01000002">
    <property type="protein sequence ID" value="GCC51091.1"/>
    <property type="molecule type" value="Genomic_DNA"/>
</dbReference>
<gene>
    <name evidence="1" type="ORF">SanaruYs_13110</name>
</gene>
<dbReference type="AlphaFoldDB" id="A0A401U861"/>
<keyword evidence="2" id="KW-1185">Reference proteome</keyword>
<accession>A0A401U861</accession>
<dbReference type="RefSeq" id="WP_127121731.1">
    <property type="nucleotide sequence ID" value="NZ_BHXQ01000002.1"/>
</dbReference>
<organism evidence="1 2">
    <name type="scientific">Chryseotalea sanaruensis</name>
    <dbReference type="NCBI Taxonomy" id="2482724"/>
    <lineage>
        <taxon>Bacteria</taxon>
        <taxon>Pseudomonadati</taxon>
        <taxon>Bacteroidota</taxon>
        <taxon>Cytophagia</taxon>
        <taxon>Cytophagales</taxon>
        <taxon>Chryseotaleaceae</taxon>
        <taxon>Chryseotalea</taxon>
    </lineage>
</organism>
<name>A0A401U861_9BACT</name>
<dbReference type="Proteomes" id="UP000288227">
    <property type="component" value="Unassembled WGS sequence"/>
</dbReference>
<reference evidence="1 2" key="1">
    <citation type="submission" date="2018-11" db="EMBL/GenBank/DDBJ databases">
        <title>Chryseotalea sanarue gen. nov., sp., nov., a member of the family Cytophagaceae, isolated from a brackish lake in Hamamatsu Japan.</title>
        <authorList>
            <person name="Maejima Y."/>
            <person name="Iino T."/>
            <person name="Muraguchi Y."/>
            <person name="Fukuda K."/>
            <person name="Ohkuma M."/>
            <person name="Moriuchi R."/>
            <person name="Dohra H."/>
            <person name="Kimbara K."/>
            <person name="Shintani M."/>
        </authorList>
    </citation>
    <scope>NUCLEOTIDE SEQUENCE [LARGE SCALE GENOMIC DNA]</scope>
    <source>
        <strain evidence="1 2">Ys</strain>
    </source>
</reference>